<accession>A0A3S5AIC1</accession>
<evidence type="ECO:0000313" key="2">
    <source>
        <dbReference type="EMBL" id="VEL30036.1"/>
    </source>
</evidence>
<feature type="region of interest" description="Disordered" evidence="1">
    <location>
        <begin position="41"/>
        <end position="84"/>
    </location>
</feature>
<name>A0A3S5AIC1_9PLAT</name>
<comment type="caution">
    <text evidence="2">The sequence shown here is derived from an EMBL/GenBank/DDBJ whole genome shotgun (WGS) entry which is preliminary data.</text>
</comment>
<feature type="compositionally biased region" description="Polar residues" evidence="1">
    <location>
        <begin position="41"/>
        <end position="51"/>
    </location>
</feature>
<gene>
    <name evidence="2" type="ORF">PXEA_LOCUS23476</name>
</gene>
<organism evidence="2 3">
    <name type="scientific">Protopolystoma xenopodis</name>
    <dbReference type="NCBI Taxonomy" id="117903"/>
    <lineage>
        <taxon>Eukaryota</taxon>
        <taxon>Metazoa</taxon>
        <taxon>Spiralia</taxon>
        <taxon>Lophotrochozoa</taxon>
        <taxon>Platyhelminthes</taxon>
        <taxon>Monogenea</taxon>
        <taxon>Polyopisthocotylea</taxon>
        <taxon>Polystomatidea</taxon>
        <taxon>Polystomatidae</taxon>
        <taxon>Protopolystoma</taxon>
    </lineage>
</organism>
<evidence type="ECO:0000313" key="3">
    <source>
        <dbReference type="Proteomes" id="UP000784294"/>
    </source>
</evidence>
<sequence>MLSVSAESLFRAKLRASQLFGLPLADIDDLVRTSVFKQLTTDEQGMTSAPTSEPRRINGGPPDESKLQIQTSKESQLGGRISGC</sequence>
<dbReference type="EMBL" id="CAAALY010108737">
    <property type="protein sequence ID" value="VEL30036.1"/>
    <property type="molecule type" value="Genomic_DNA"/>
</dbReference>
<dbReference type="AlphaFoldDB" id="A0A3S5AIC1"/>
<reference evidence="2" key="1">
    <citation type="submission" date="2018-11" db="EMBL/GenBank/DDBJ databases">
        <authorList>
            <consortium name="Pathogen Informatics"/>
        </authorList>
    </citation>
    <scope>NUCLEOTIDE SEQUENCE</scope>
</reference>
<proteinExistence type="predicted"/>
<protein>
    <submittedName>
        <fullName evidence="2">Uncharacterized protein</fullName>
    </submittedName>
</protein>
<keyword evidence="3" id="KW-1185">Reference proteome</keyword>
<evidence type="ECO:0000256" key="1">
    <source>
        <dbReference type="SAM" id="MobiDB-lite"/>
    </source>
</evidence>
<dbReference type="Proteomes" id="UP000784294">
    <property type="component" value="Unassembled WGS sequence"/>
</dbReference>